<dbReference type="Gene3D" id="3.30.720.100">
    <property type="match status" value="1"/>
</dbReference>
<proteinExistence type="predicted"/>
<feature type="domain" description="PhnB-like" evidence="1">
    <location>
        <begin position="152"/>
        <end position="272"/>
    </location>
</feature>
<dbReference type="EMBL" id="CP146203">
    <property type="protein sequence ID" value="XBH20935.1"/>
    <property type="molecule type" value="Genomic_DNA"/>
</dbReference>
<accession>A0AAU7DTD5</accession>
<dbReference type="Pfam" id="PF06983">
    <property type="entry name" value="3-dmu-9_3-mt"/>
    <property type="match status" value="2"/>
</dbReference>
<dbReference type="SUPFAM" id="SSF54593">
    <property type="entry name" value="Glyoxalase/Bleomycin resistance protein/Dihydroxybiphenyl dioxygenase"/>
    <property type="match status" value="2"/>
</dbReference>
<protein>
    <submittedName>
        <fullName evidence="2">VOC family protein</fullName>
    </submittedName>
</protein>
<gene>
    <name evidence="2" type="ORF">V5R04_12005</name>
</gene>
<feature type="domain" description="PhnB-like" evidence="1">
    <location>
        <begin position="2"/>
        <end position="136"/>
    </location>
</feature>
<evidence type="ECO:0000259" key="1">
    <source>
        <dbReference type="Pfam" id="PF06983"/>
    </source>
</evidence>
<sequence>MQNIVPNLWANGNATQMGEFYARTFPGASSRVTSTYPNEGLLEFQRPLAGKPLVVEVDLGGFEVMIINAGPEFAINPAISITVTFDPRAENSREEQTRLWEALSVDGQALMPLTQYPFSTLYGWVQDKFGMTWQLIELDGLQVGDEQVSAPKFIPSLLFGGAAQNKAKEAAEYYSQYLGDPMSLSLMTYPDQTGPATSNSVMYGDFELRGQMFSVMDSGAEQDYTFTEGVSLMVNCPDQTEIDRLWAVLSAVPEAEQCGWCKDKFGVSWQIVPTNINTLMERPGAFDKLMVMKKLVITEF</sequence>
<dbReference type="AlphaFoldDB" id="A0AAU7DTD5"/>
<organism evidence="2">
    <name type="scientific">Jonesiaceae bacterium BS-20</name>
    <dbReference type="NCBI Taxonomy" id="3120821"/>
    <lineage>
        <taxon>Bacteria</taxon>
        <taxon>Bacillati</taxon>
        <taxon>Actinomycetota</taxon>
        <taxon>Actinomycetes</taxon>
        <taxon>Micrococcales</taxon>
        <taxon>Jonesiaceae</taxon>
    </lineage>
</organism>
<dbReference type="PANTHER" id="PTHR33990">
    <property type="entry name" value="PROTEIN YJDN-RELATED"/>
    <property type="match status" value="1"/>
</dbReference>
<dbReference type="CDD" id="cd06588">
    <property type="entry name" value="PhnB_like"/>
    <property type="match status" value="2"/>
</dbReference>
<dbReference type="Gene3D" id="3.10.180.10">
    <property type="entry name" value="2,3-Dihydroxybiphenyl 1,2-Dioxygenase, domain 1"/>
    <property type="match status" value="1"/>
</dbReference>
<name>A0AAU7DTD5_9MICO</name>
<dbReference type="Gene3D" id="3.30.720.110">
    <property type="match status" value="1"/>
</dbReference>
<reference evidence="2" key="1">
    <citation type="submission" date="2024-02" db="EMBL/GenBank/DDBJ databases">
        <title>Tomenella chthoni gen. nov. sp. nov., a member of the family Jonesiaceae isolated from bat guano.</title>
        <authorList>
            <person name="Miller S.L."/>
            <person name="King J."/>
            <person name="Sankaranarayanan K."/>
            <person name="Lawson P.A."/>
        </authorList>
    </citation>
    <scope>NUCLEOTIDE SEQUENCE</scope>
    <source>
        <strain evidence="2">BS-20</strain>
    </source>
</reference>
<dbReference type="InterPro" id="IPR029068">
    <property type="entry name" value="Glyas_Bleomycin-R_OHBP_Dase"/>
</dbReference>
<evidence type="ECO:0000313" key="2">
    <source>
        <dbReference type="EMBL" id="XBH20935.1"/>
    </source>
</evidence>
<dbReference type="InterPro" id="IPR028973">
    <property type="entry name" value="PhnB-like"/>
</dbReference>